<protein>
    <recommendedName>
        <fullName evidence="7">Cystathionine gamma-synthase</fullName>
    </recommendedName>
</protein>
<dbReference type="STRING" id="133381.A0A2T9Z9N9"/>
<dbReference type="OrthoDB" id="10047078at2759"/>
<evidence type="ECO:0000256" key="4">
    <source>
        <dbReference type="SAM" id="MobiDB-lite"/>
    </source>
</evidence>
<dbReference type="InterPro" id="IPR015421">
    <property type="entry name" value="PyrdxlP-dep_Trfase_major"/>
</dbReference>
<dbReference type="AlphaFoldDB" id="A0A2T9Z9N9"/>
<keyword evidence="2 3" id="KW-0663">Pyridoxal phosphate</keyword>
<evidence type="ECO:0000256" key="2">
    <source>
        <dbReference type="ARBA" id="ARBA00022898"/>
    </source>
</evidence>
<evidence type="ECO:0000313" key="5">
    <source>
        <dbReference type="EMBL" id="PVV01316.1"/>
    </source>
</evidence>
<accession>A0A2T9Z9N9</accession>
<gene>
    <name evidence="5" type="ORF">BB560_004267</name>
</gene>
<dbReference type="PANTHER" id="PTHR42699">
    <property type="match status" value="1"/>
</dbReference>
<dbReference type="Gene3D" id="3.90.1150.10">
    <property type="entry name" value="Aspartate Aminotransferase, domain 1"/>
    <property type="match status" value="1"/>
</dbReference>
<feature type="region of interest" description="Disordered" evidence="4">
    <location>
        <begin position="201"/>
        <end position="226"/>
    </location>
</feature>
<dbReference type="EMBL" id="MBFS01001187">
    <property type="protein sequence ID" value="PVV01316.1"/>
    <property type="molecule type" value="Genomic_DNA"/>
</dbReference>
<proteinExistence type="inferred from homology"/>
<feature type="compositionally biased region" description="Polar residues" evidence="4">
    <location>
        <begin position="215"/>
        <end position="226"/>
    </location>
</feature>
<evidence type="ECO:0000256" key="1">
    <source>
        <dbReference type="ARBA" id="ARBA00001933"/>
    </source>
</evidence>
<evidence type="ECO:0008006" key="7">
    <source>
        <dbReference type="Google" id="ProtNLM"/>
    </source>
</evidence>
<dbReference type="GO" id="GO:0030170">
    <property type="term" value="F:pyridoxal phosphate binding"/>
    <property type="evidence" value="ECO:0007669"/>
    <property type="project" value="InterPro"/>
</dbReference>
<dbReference type="FunFam" id="3.90.1150.10:FF:000063">
    <property type="entry name" value="Probable cystathionine gamma-synthase"/>
    <property type="match status" value="1"/>
</dbReference>
<dbReference type="PANTHER" id="PTHR42699:SF1">
    <property type="entry name" value="CYSTATHIONINE GAMMA-SYNTHASE-RELATED"/>
    <property type="match status" value="1"/>
</dbReference>
<comment type="cofactor">
    <cofactor evidence="1 3">
        <name>pyridoxal 5'-phosphate</name>
        <dbReference type="ChEBI" id="CHEBI:597326"/>
    </cofactor>
</comment>
<dbReference type="Proteomes" id="UP000245609">
    <property type="component" value="Unassembled WGS sequence"/>
</dbReference>
<sequence length="564" mass="63669">MNPIPFGDPVPEHSPFAISVSFPKWQDNIDYEKGEPRAIQGMKSGYPRFFISKLITELSGKIRAQISKENEQIMLFPTPKASERCKAFILECISKQNSSLAPLVRVTQFTITPINNSESQLPQTIEANLMQPVTLHITVFDEPLFQYAKQYWQHTGDGITSRQAEYCLRLLRLNNSISSSNSIENPILPKFQSLNVQTSPKIDRKTPPYYKKPNQKSTLPQPHTAPITTTTKYDVVQDESDRFIEERFGRNLNSNMADLSKSILKKRISGLIKESDMMKIDRDSKVKNAFVDRKIPNLSDSDVFLTSTGMGKFGPGAHFFGLGEGSDYDELENMLSSNPDSIAALFTETPNNPLLKTPDLHRLRNLADKYGFILVVDDTIGNFVNLDTLPLADVVVSSLSKLFSGDNDILWWEDAIFLERNSRSFIERNKIINSNAELVFDILSSNKYVESVYYPKNVCADNYRKLKRNSPDSGFGGLLSVVFKSENIAKCFYDNLECSKGPSLGTNFTLASPYTILAHFHELDWAQKYGVSPYLIRISVGLENPDSLQSTFEKALQKLEDIDI</sequence>
<evidence type="ECO:0000313" key="6">
    <source>
        <dbReference type="Proteomes" id="UP000245609"/>
    </source>
</evidence>
<comment type="similarity">
    <text evidence="3">Belongs to the trans-sulfuration enzymes family.</text>
</comment>
<dbReference type="InterPro" id="IPR051750">
    <property type="entry name" value="Trans-sulfuration_enzymes"/>
</dbReference>
<comment type="caution">
    <text evidence="5">The sequence shown here is derived from an EMBL/GenBank/DDBJ whole genome shotgun (WGS) entry which is preliminary data.</text>
</comment>
<dbReference type="InterPro" id="IPR015422">
    <property type="entry name" value="PyrdxlP-dep_Trfase_small"/>
</dbReference>
<dbReference type="InterPro" id="IPR000277">
    <property type="entry name" value="Cys/Met-Metab_PyrdxlP-dep_enz"/>
</dbReference>
<reference evidence="5 6" key="1">
    <citation type="journal article" date="2018" name="MBio">
        <title>Comparative Genomics Reveals the Core Gene Toolbox for the Fungus-Insect Symbiosis.</title>
        <authorList>
            <person name="Wang Y."/>
            <person name="Stata M."/>
            <person name="Wang W."/>
            <person name="Stajich J.E."/>
            <person name="White M.M."/>
            <person name="Moncalvo J.M."/>
        </authorList>
    </citation>
    <scope>NUCLEOTIDE SEQUENCE [LARGE SCALE GENOMIC DNA]</scope>
    <source>
        <strain evidence="5 6">SC-DP-2</strain>
    </source>
</reference>
<name>A0A2T9Z9N9_9FUNG</name>
<organism evidence="5 6">
    <name type="scientific">Smittium megazygosporum</name>
    <dbReference type="NCBI Taxonomy" id="133381"/>
    <lineage>
        <taxon>Eukaryota</taxon>
        <taxon>Fungi</taxon>
        <taxon>Fungi incertae sedis</taxon>
        <taxon>Zoopagomycota</taxon>
        <taxon>Kickxellomycotina</taxon>
        <taxon>Harpellomycetes</taxon>
        <taxon>Harpellales</taxon>
        <taxon>Legeriomycetaceae</taxon>
        <taxon>Smittium</taxon>
    </lineage>
</organism>
<dbReference type="Pfam" id="PF01053">
    <property type="entry name" value="Cys_Met_Meta_PP"/>
    <property type="match status" value="2"/>
</dbReference>
<keyword evidence="6" id="KW-1185">Reference proteome</keyword>
<dbReference type="Gene3D" id="3.40.640.10">
    <property type="entry name" value="Type I PLP-dependent aspartate aminotransferase-like (Major domain)"/>
    <property type="match status" value="1"/>
</dbReference>
<dbReference type="GO" id="GO:0003962">
    <property type="term" value="F:cystathionine gamma-synthase activity"/>
    <property type="evidence" value="ECO:0007669"/>
    <property type="project" value="TreeGrafter"/>
</dbReference>
<dbReference type="InterPro" id="IPR015424">
    <property type="entry name" value="PyrdxlP-dep_Trfase"/>
</dbReference>
<evidence type="ECO:0000256" key="3">
    <source>
        <dbReference type="RuleBase" id="RU362118"/>
    </source>
</evidence>
<dbReference type="GO" id="GO:0019346">
    <property type="term" value="P:transsulfuration"/>
    <property type="evidence" value="ECO:0007669"/>
    <property type="project" value="InterPro"/>
</dbReference>
<dbReference type="SUPFAM" id="SSF53383">
    <property type="entry name" value="PLP-dependent transferases"/>
    <property type="match status" value="1"/>
</dbReference>